<evidence type="ECO:0000313" key="1">
    <source>
        <dbReference type="EMBL" id="KKL77507.1"/>
    </source>
</evidence>
<gene>
    <name evidence="1" type="ORF">LCGC14_2034230</name>
</gene>
<protein>
    <submittedName>
        <fullName evidence="1">Uncharacterized protein</fullName>
    </submittedName>
</protein>
<sequence length="116" mass="12671">MLMVYVKSLKTKGYLVEFQYAPMMQTGLEGGKLVQKTAMVPSCLIATEGGEFGIGPLDDIVPILSQVELTALKQANTPKIDEPEAPEPKVVEELEELVRPKKPEIMGNALKKKGSK</sequence>
<organism evidence="1">
    <name type="scientific">marine sediment metagenome</name>
    <dbReference type="NCBI Taxonomy" id="412755"/>
    <lineage>
        <taxon>unclassified sequences</taxon>
        <taxon>metagenomes</taxon>
        <taxon>ecological metagenomes</taxon>
    </lineage>
</organism>
<reference evidence="1" key="1">
    <citation type="journal article" date="2015" name="Nature">
        <title>Complex archaea that bridge the gap between prokaryotes and eukaryotes.</title>
        <authorList>
            <person name="Spang A."/>
            <person name="Saw J.H."/>
            <person name="Jorgensen S.L."/>
            <person name="Zaremba-Niedzwiedzka K."/>
            <person name="Martijn J."/>
            <person name="Lind A.E."/>
            <person name="van Eijk R."/>
            <person name="Schleper C."/>
            <person name="Guy L."/>
            <person name="Ettema T.J."/>
        </authorList>
    </citation>
    <scope>NUCLEOTIDE SEQUENCE</scope>
</reference>
<proteinExistence type="predicted"/>
<accession>A0A0F9HQS4</accession>
<dbReference type="EMBL" id="LAZR01023731">
    <property type="protein sequence ID" value="KKL77507.1"/>
    <property type="molecule type" value="Genomic_DNA"/>
</dbReference>
<comment type="caution">
    <text evidence="1">The sequence shown here is derived from an EMBL/GenBank/DDBJ whole genome shotgun (WGS) entry which is preliminary data.</text>
</comment>
<dbReference type="AlphaFoldDB" id="A0A0F9HQS4"/>
<name>A0A0F9HQS4_9ZZZZ</name>